<name>A0ABV1M1N7_9NEIS</name>
<feature type="transmembrane region" description="Helical" evidence="6">
    <location>
        <begin position="12"/>
        <end position="36"/>
    </location>
</feature>
<dbReference type="RefSeq" id="WP_349585378.1">
    <property type="nucleotide sequence ID" value="NZ_JBEFLD010000003.1"/>
</dbReference>
<keyword evidence="4 6" id="KW-1133">Transmembrane helix</keyword>
<evidence type="ECO:0000313" key="7">
    <source>
        <dbReference type="EMBL" id="MEQ6290154.1"/>
    </source>
</evidence>
<comment type="similarity">
    <text evidence="2">Belongs to the TerC family.</text>
</comment>
<dbReference type="PANTHER" id="PTHR30238:SF4">
    <property type="entry name" value="SLL1022 PROTEIN"/>
    <property type="match status" value="1"/>
</dbReference>
<evidence type="ECO:0000256" key="1">
    <source>
        <dbReference type="ARBA" id="ARBA00004141"/>
    </source>
</evidence>
<dbReference type="EMBL" id="JBEFLD010000003">
    <property type="protein sequence ID" value="MEQ6290154.1"/>
    <property type="molecule type" value="Genomic_DNA"/>
</dbReference>
<keyword evidence="3 6" id="KW-0812">Transmembrane</keyword>
<feature type="transmembrane region" description="Helical" evidence="6">
    <location>
        <begin position="204"/>
        <end position="221"/>
    </location>
</feature>
<dbReference type="Proteomes" id="UP001433638">
    <property type="component" value="Unassembled WGS sequence"/>
</dbReference>
<dbReference type="InterPro" id="IPR022301">
    <property type="entry name" value="Integral_membrane_YjbE"/>
</dbReference>
<proteinExistence type="inferred from homology"/>
<gene>
    <name evidence="7" type="ORF">ABNW52_05940</name>
</gene>
<feature type="transmembrane region" description="Helical" evidence="6">
    <location>
        <begin position="165"/>
        <end position="184"/>
    </location>
</feature>
<comment type="subcellular location">
    <subcellularLocation>
        <location evidence="1">Membrane</location>
        <topology evidence="1">Multi-pass membrane protein</topology>
    </subcellularLocation>
</comment>
<reference evidence="7" key="1">
    <citation type="submission" date="2024-06" db="EMBL/GenBank/DDBJ databases">
        <title>Genome sequence of Vogesella sp. MAHUQ-64.</title>
        <authorList>
            <person name="Huq M.A."/>
        </authorList>
    </citation>
    <scope>NUCLEOTIDE SEQUENCE</scope>
    <source>
        <strain evidence="7">MAHUQ-64</strain>
    </source>
</reference>
<keyword evidence="8" id="KW-1185">Reference proteome</keyword>
<dbReference type="InterPro" id="IPR005496">
    <property type="entry name" value="Integral_membrane_TerC"/>
</dbReference>
<feature type="transmembrane region" description="Helical" evidence="6">
    <location>
        <begin position="48"/>
        <end position="68"/>
    </location>
</feature>
<evidence type="ECO:0000256" key="2">
    <source>
        <dbReference type="ARBA" id="ARBA00007511"/>
    </source>
</evidence>
<sequence length="232" mass="24422">MFEMLGESTFWVSVLQIIMIDILLGGDNAVVIALACRSLPEQQRKKGIFWGVVGAIGLRVALIAFALQILDIPFLKLAGGLLLLWIGMQLLVGEDDDGHDVQGSTHLWGAVKTIIVADAVMSFDNVIAVAGASHGSLALVVFGIVISIPIIVWGSQLVLKLMDRFPIVITLGGGLLGWIGGSMLLSDKGVLDYTGMLPGWSHQVAGAIGAALVVVTGSMLAKRKALASVRAE</sequence>
<comment type="caution">
    <text evidence="7">The sequence shown here is derived from an EMBL/GenBank/DDBJ whole genome shotgun (WGS) entry which is preliminary data.</text>
</comment>
<dbReference type="Pfam" id="PF03741">
    <property type="entry name" value="TerC"/>
    <property type="match status" value="1"/>
</dbReference>
<organism evidence="7 8">
    <name type="scientific">Vogesella oryzagri</name>
    <dbReference type="NCBI Taxonomy" id="3160864"/>
    <lineage>
        <taxon>Bacteria</taxon>
        <taxon>Pseudomonadati</taxon>
        <taxon>Pseudomonadota</taxon>
        <taxon>Betaproteobacteria</taxon>
        <taxon>Neisseriales</taxon>
        <taxon>Chromobacteriaceae</taxon>
        <taxon>Vogesella</taxon>
    </lineage>
</organism>
<evidence type="ECO:0000256" key="3">
    <source>
        <dbReference type="ARBA" id="ARBA00022692"/>
    </source>
</evidence>
<feature type="transmembrane region" description="Helical" evidence="6">
    <location>
        <begin position="135"/>
        <end position="153"/>
    </location>
</feature>
<dbReference type="PANTHER" id="PTHR30238">
    <property type="entry name" value="MEMBRANE BOUND PREDICTED REDOX MODULATOR"/>
    <property type="match status" value="1"/>
</dbReference>
<evidence type="ECO:0000313" key="8">
    <source>
        <dbReference type="Proteomes" id="UP001433638"/>
    </source>
</evidence>
<evidence type="ECO:0000256" key="5">
    <source>
        <dbReference type="ARBA" id="ARBA00023136"/>
    </source>
</evidence>
<dbReference type="NCBIfam" id="TIGR03717">
    <property type="entry name" value="R_switched_YjbE"/>
    <property type="match status" value="1"/>
</dbReference>
<keyword evidence="5 6" id="KW-0472">Membrane</keyword>
<protein>
    <submittedName>
        <fullName evidence="7">TerC family protein</fullName>
    </submittedName>
</protein>
<evidence type="ECO:0000256" key="4">
    <source>
        <dbReference type="ARBA" id="ARBA00022989"/>
    </source>
</evidence>
<evidence type="ECO:0000256" key="6">
    <source>
        <dbReference type="SAM" id="Phobius"/>
    </source>
</evidence>
<accession>A0ABV1M1N7</accession>